<dbReference type="AlphaFoldDB" id="A0A3P2A9K7"/>
<evidence type="ECO:0000256" key="1">
    <source>
        <dbReference type="SAM" id="Phobius"/>
    </source>
</evidence>
<dbReference type="NCBIfam" id="NF038216">
    <property type="entry name" value="ABZJ_00895_fam"/>
    <property type="match status" value="1"/>
</dbReference>
<evidence type="ECO:0000313" key="3">
    <source>
        <dbReference type="Proteomes" id="UP000269923"/>
    </source>
</evidence>
<evidence type="ECO:0000313" key="2">
    <source>
        <dbReference type="EMBL" id="RRD91466.1"/>
    </source>
</evidence>
<proteinExistence type="predicted"/>
<keyword evidence="3" id="KW-1185">Reference proteome</keyword>
<organism evidence="2 3">
    <name type="scientific">Conchiformibius steedae</name>
    <dbReference type="NCBI Taxonomy" id="153493"/>
    <lineage>
        <taxon>Bacteria</taxon>
        <taxon>Pseudomonadati</taxon>
        <taxon>Pseudomonadota</taxon>
        <taxon>Betaproteobacteria</taxon>
        <taxon>Neisseriales</taxon>
        <taxon>Neisseriaceae</taxon>
        <taxon>Conchiformibius</taxon>
    </lineage>
</organism>
<feature type="transmembrane region" description="Helical" evidence="1">
    <location>
        <begin position="48"/>
        <end position="68"/>
    </location>
</feature>
<dbReference type="Proteomes" id="UP000269923">
    <property type="component" value="Unassembled WGS sequence"/>
</dbReference>
<keyword evidence="1" id="KW-0812">Transmembrane</keyword>
<comment type="caution">
    <text evidence="2">The sequence shown here is derived from an EMBL/GenBank/DDBJ whole genome shotgun (WGS) entry which is preliminary data.</text>
</comment>
<reference evidence="2 3" key="1">
    <citation type="submission" date="2018-11" db="EMBL/GenBank/DDBJ databases">
        <title>Genomes From Bacteria Associated with the Canine Oral Cavity: a Test Case for Automated Genome-Based Taxonomic Assignment.</title>
        <authorList>
            <person name="Coil D.A."/>
            <person name="Jospin G."/>
            <person name="Darling A.E."/>
            <person name="Wallis C."/>
            <person name="Davis I.J."/>
            <person name="Harris S."/>
            <person name="Eisen J.A."/>
            <person name="Holcombe L.J."/>
            <person name="O'Flynn C."/>
        </authorList>
    </citation>
    <scope>NUCLEOTIDE SEQUENCE [LARGE SCALE GENOMIC DNA]</scope>
    <source>
        <strain evidence="2 3">COT-280</strain>
    </source>
</reference>
<keyword evidence="1" id="KW-1133">Transmembrane helix</keyword>
<sequence>MKGYFSIYTTMGAVMFAATVLTAFQFVKQEHRAPTKAEQRYFAKHCTIYALLTMVGIGVLFLVLTAFYHGMERAMMWLKAALWEAWWATAFFFGMQALICWYTALFAFGFLARKRAEELK</sequence>
<accession>A0A3P2A9K7</accession>
<protein>
    <submittedName>
        <fullName evidence="2">Uncharacterized protein</fullName>
    </submittedName>
</protein>
<feature type="transmembrane region" description="Helical" evidence="1">
    <location>
        <begin position="88"/>
        <end position="112"/>
    </location>
</feature>
<feature type="transmembrane region" description="Helical" evidence="1">
    <location>
        <begin position="6"/>
        <end position="27"/>
    </location>
</feature>
<dbReference type="OrthoDB" id="8613637at2"/>
<name>A0A3P2A9K7_9NEIS</name>
<gene>
    <name evidence="2" type="ORF">EII21_00055</name>
</gene>
<keyword evidence="1" id="KW-0472">Membrane</keyword>
<dbReference type="EMBL" id="RQYC01000001">
    <property type="protein sequence ID" value="RRD91466.1"/>
    <property type="molecule type" value="Genomic_DNA"/>
</dbReference>
<dbReference type="InterPro" id="IPR047730">
    <property type="entry name" value="ABZJ_00895-like"/>
</dbReference>